<evidence type="ECO:0000313" key="3">
    <source>
        <dbReference type="Proteomes" id="UP000010121"/>
    </source>
</evidence>
<dbReference type="RefSeq" id="WP_008030252.1">
    <property type="nucleotide sequence ID" value="NZ_ACYY01000010.1"/>
</dbReference>
<dbReference type="Proteomes" id="UP000010121">
    <property type="component" value="Unassembled WGS sequence"/>
</dbReference>
<protein>
    <recommendedName>
        <fullName evidence="4">Nitrate reductase</fullName>
    </recommendedName>
</protein>
<evidence type="ECO:0000256" key="1">
    <source>
        <dbReference type="SAM" id="Phobius"/>
    </source>
</evidence>
<organism evidence="2 3">
    <name type="scientific">Rhodobacter ferrooxidans</name>
    <dbReference type="NCBI Taxonomy" id="371731"/>
    <lineage>
        <taxon>Bacteria</taxon>
        <taxon>Pseudomonadati</taxon>
        <taxon>Pseudomonadota</taxon>
        <taxon>Alphaproteobacteria</taxon>
        <taxon>Rhodobacterales</taxon>
        <taxon>Rhodobacter group</taxon>
        <taxon>Rhodobacter</taxon>
    </lineage>
</organism>
<dbReference type="OrthoDB" id="7872966at2"/>
<keyword evidence="1" id="KW-0812">Transmembrane</keyword>
<keyword evidence="1" id="KW-1133">Transmembrane helix</keyword>
<feature type="transmembrane region" description="Helical" evidence="1">
    <location>
        <begin position="105"/>
        <end position="128"/>
    </location>
</feature>
<sequence length="219" mass="23695">MSLLDFARGPALQIAMAIFVLGLMWRLVSLLGLPRAKDRSVKRPGTPSAAAAAVSGFVRHLWVPKSMGQTSMFSQINGYVFHIGLAIIVFGFAQHIMFIRGLFGIGWPGLPTSVISVVGIVTLASLVAALVRRMTSPVLKMISTPNDYFTWLVTALPVLTGLLAVSHLGARYETLLAIHLLSIAAMLIWFPFGKLMHAFLVFVTSSGTAIAYSRRGVKL</sequence>
<feature type="transmembrane region" description="Helical" evidence="1">
    <location>
        <begin position="76"/>
        <end position="93"/>
    </location>
</feature>
<comment type="caution">
    <text evidence="2">The sequence shown here is derived from an EMBL/GenBank/DDBJ whole genome shotgun (WGS) entry which is preliminary data.</text>
</comment>
<evidence type="ECO:0000313" key="2">
    <source>
        <dbReference type="EMBL" id="EEW25311.1"/>
    </source>
</evidence>
<dbReference type="AlphaFoldDB" id="C8S1B3"/>
<keyword evidence="1" id="KW-0472">Membrane</keyword>
<proteinExistence type="predicted"/>
<accession>C8S1B3</accession>
<reference evidence="2 3" key="1">
    <citation type="submission" date="2009-08" db="EMBL/GenBank/DDBJ databases">
        <title>The draft genome of Rhodobacter sp. SW2.</title>
        <authorList>
            <consortium name="US DOE Joint Genome Institute (JGI-PGF)"/>
            <person name="Lucas S."/>
            <person name="Copeland A."/>
            <person name="Lapidus A."/>
            <person name="Glavina del Rio T."/>
            <person name="Tice H."/>
            <person name="Bruce D."/>
            <person name="Goodwin L."/>
            <person name="Pitluck S."/>
            <person name="Larimer F."/>
            <person name="Land M.L."/>
            <person name="Hauser L."/>
            <person name="Emerson D."/>
        </authorList>
    </citation>
    <scope>NUCLEOTIDE SEQUENCE [LARGE SCALE GENOMIC DNA]</scope>
    <source>
        <strain evidence="2 3">SW2</strain>
    </source>
</reference>
<dbReference type="eggNOG" id="COG2181">
    <property type="taxonomic scope" value="Bacteria"/>
</dbReference>
<name>C8S1B3_9RHOB</name>
<dbReference type="InterPro" id="IPR036197">
    <property type="entry name" value="NarG-like_sf"/>
</dbReference>
<evidence type="ECO:0008006" key="4">
    <source>
        <dbReference type="Google" id="ProtNLM"/>
    </source>
</evidence>
<dbReference type="EMBL" id="ACYY01000010">
    <property type="protein sequence ID" value="EEW25311.1"/>
    <property type="molecule type" value="Genomic_DNA"/>
</dbReference>
<dbReference type="SUPFAM" id="SSF103501">
    <property type="entry name" value="Respiratory nitrate reductase 1 gamma chain"/>
    <property type="match status" value="1"/>
</dbReference>
<feature type="transmembrane region" description="Helical" evidence="1">
    <location>
        <begin position="148"/>
        <end position="165"/>
    </location>
</feature>
<gene>
    <name evidence="2" type="ORF">Rsw2DRAFT_1841</name>
</gene>
<dbReference type="STRING" id="371731.Rsw2DRAFT_1841"/>
<dbReference type="Gene3D" id="1.20.950.20">
    <property type="entry name" value="Transmembrane di-heme cytochromes, Chain C"/>
    <property type="match status" value="1"/>
</dbReference>
<keyword evidence="3" id="KW-1185">Reference proteome</keyword>
<feature type="transmembrane region" description="Helical" evidence="1">
    <location>
        <begin position="12"/>
        <end position="33"/>
    </location>
</feature>